<gene>
    <name evidence="8" type="ordered locus">EAE_13910</name>
</gene>
<dbReference type="InterPro" id="IPR013686">
    <property type="entry name" value="Polypept-transport_assoc_ShlB"/>
</dbReference>
<keyword evidence="1" id="KW-0472">Membrane</keyword>
<evidence type="ECO:0000259" key="6">
    <source>
        <dbReference type="Pfam" id="PF08479"/>
    </source>
</evidence>
<dbReference type="Pfam" id="PF08479">
    <property type="entry name" value="POTRA_2"/>
    <property type="match status" value="1"/>
</dbReference>
<dbReference type="PATRIC" id="fig|1028307.3.peg.2780"/>
<dbReference type="InterPro" id="IPR027282">
    <property type="entry name" value="TPS"/>
</dbReference>
<evidence type="ECO:0000256" key="4">
    <source>
        <dbReference type="SAM" id="SignalP"/>
    </source>
</evidence>
<name>A0A0H3FQ61_KLEAK</name>
<dbReference type="GeneID" id="93310959"/>
<dbReference type="Gene3D" id="2.40.160.50">
    <property type="entry name" value="membrane protein fhac: a member of the omp85/tpsb transporter family"/>
    <property type="match status" value="1"/>
</dbReference>
<dbReference type="OrthoDB" id="290122at2"/>
<dbReference type="EMBL" id="CP002824">
    <property type="protein sequence ID" value="AEG97696.1"/>
    <property type="molecule type" value="Genomic_DNA"/>
</dbReference>
<sequence>MFNKKNLIHTLLIVFLCQQQVFASTIVSTTTNQNAQDKARQAALTPQQQAAQASLINTDRQTLTFPKEENCRFINNIHIDSAEPKLTHQLLDNLTAQALHRCLGINGIQHLTMALQNELIARGYITSLLTIPEQSLTAGTLRLELAYGKIGDIFWSTTSEQTTSIWNNIPTRTGDILRLTDLEQGMENLRRLPGSSANMQILPGQREAESNLQLTRRLDKKWQVGAWMDDAGSRASGRYQAGGALYLYDITTLNDIFYVSGGGDIEFNQHNDGNQNGSLYYSIPFGYWALGLYGSQSQYRQLFRGNWSQTDYKSKNRYYSATLSRLLSHTRQQKTSLDFRISKSTSHYYFGGEELRVMRKQNPTWELTLRQQRYFDKKVVAASLGLQRRLPWLNSVATPEEKAGQFSKRSRVVHADLQALMKFDLTGDRFSYAPHFNAQYSPDILSSDNQFNIGNRWTVRGFDGEYTLSGNQGWYWSNDFIWDIAGPEQQFYLGLDIGRIIGSEQYRQGKVISGAVSGLRGDIFSTQYDFFIGTPLSKPDNFSSDSFNMGFSLKWKY</sequence>
<keyword evidence="3" id="KW-0998">Cell outer membrane</keyword>
<dbReference type="PANTHER" id="PTHR34597:SF3">
    <property type="entry name" value="OUTER MEMBRANE TRANSPORTER CDIB"/>
    <property type="match status" value="1"/>
</dbReference>
<proteinExistence type="predicted"/>
<dbReference type="AlphaFoldDB" id="A0A0H3FQ61"/>
<dbReference type="GO" id="GO:0098046">
    <property type="term" value="C:type V protein secretion system complex"/>
    <property type="evidence" value="ECO:0007669"/>
    <property type="project" value="TreeGrafter"/>
</dbReference>
<evidence type="ECO:0000313" key="8">
    <source>
        <dbReference type="EMBL" id="AEG97696.1"/>
    </source>
</evidence>
<evidence type="ECO:0000256" key="1">
    <source>
        <dbReference type="ARBA" id="ARBA00022452"/>
    </source>
</evidence>
<feature type="domain" description="Polypeptide-transport-associated ShlB-type" evidence="6">
    <location>
        <begin position="75"/>
        <end position="145"/>
    </location>
</feature>
<reference evidence="8 9" key="1">
    <citation type="journal article" date="2012" name="J. Bacteriol.">
        <title>Complete genome sequence of Enterobacter aerogenes KCTC 2190.</title>
        <authorList>
            <person name="Shin S.H."/>
            <person name="Kim S."/>
            <person name="Kim J.Y."/>
            <person name="Lee S."/>
            <person name="Um Y."/>
            <person name="Oh M.K."/>
            <person name="Kim Y.R."/>
            <person name="Lee J."/>
            <person name="Yang K.S."/>
        </authorList>
    </citation>
    <scope>NUCLEOTIDE SEQUENCE [LARGE SCALE GENOMIC DNA]</scope>
    <source>
        <strain evidence="8 9">KCTC 2190</strain>
    </source>
</reference>
<accession>A0A0H3FQ61</accession>
<keyword evidence="1" id="KW-1134">Transmembrane beta strand</keyword>
<dbReference type="Pfam" id="PF03865">
    <property type="entry name" value="ShlB"/>
    <property type="match status" value="1"/>
</dbReference>
<evidence type="ECO:0000313" key="9">
    <source>
        <dbReference type="Proteomes" id="UP000008881"/>
    </source>
</evidence>
<dbReference type="GO" id="GO:0008320">
    <property type="term" value="F:protein transmembrane transporter activity"/>
    <property type="evidence" value="ECO:0007669"/>
    <property type="project" value="TreeGrafter"/>
</dbReference>
<feature type="signal peptide" evidence="4">
    <location>
        <begin position="1"/>
        <end position="23"/>
    </location>
</feature>
<keyword evidence="4" id="KW-0732">Signal</keyword>
<dbReference type="InterPro" id="IPR035251">
    <property type="entry name" value="ShlB_POTRA"/>
</dbReference>
<dbReference type="InterPro" id="IPR051544">
    <property type="entry name" value="TPS_OM_transporter"/>
</dbReference>
<keyword evidence="9" id="KW-1185">Reference proteome</keyword>
<dbReference type="InterPro" id="IPR005565">
    <property type="entry name" value="Hemolysn_activator_HlyB_C"/>
</dbReference>
<dbReference type="Pfam" id="PF17287">
    <property type="entry name" value="POTRA_3"/>
    <property type="match status" value="1"/>
</dbReference>
<feature type="domain" description="ShlB POTRA" evidence="7">
    <location>
        <begin position="159"/>
        <end position="203"/>
    </location>
</feature>
<protein>
    <submittedName>
        <fullName evidence="8">ShlB-type POTRA domain/hemolysin secretion/activation protein ShlB/FhaC/HecB</fullName>
    </submittedName>
</protein>
<dbReference type="Gene3D" id="3.10.20.310">
    <property type="entry name" value="membrane protein fhac"/>
    <property type="match status" value="1"/>
</dbReference>
<keyword evidence="2" id="KW-0812">Transmembrane</keyword>
<organism evidence="8 9">
    <name type="scientific">Klebsiella aerogenes (strain ATCC 13048 / DSM 30053 / CCUG 1429 / JCM 1235 / KCTC 2190 / NBRC 13534 / NCIMB 10102 / NCTC 10006 / CDC 819-56)</name>
    <name type="common">Enterobacter aerogenes</name>
    <dbReference type="NCBI Taxonomy" id="1028307"/>
    <lineage>
        <taxon>Bacteria</taxon>
        <taxon>Pseudomonadati</taxon>
        <taxon>Pseudomonadota</taxon>
        <taxon>Gammaproteobacteria</taxon>
        <taxon>Enterobacterales</taxon>
        <taxon>Enterobacteriaceae</taxon>
        <taxon>Klebsiella/Raoultella group</taxon>
        <taxon>Klebsiella</taxon>
    </lineage>
</organism>
<dbReference type="PANTHER" id="PTHR34597">
    <property type="entry name" value="SLR1661 PROTEIN"/>
    <property type="match status" value="1"/>
</dbReference>
<dbReference type="KEGG" id="eae:EAE_13910"/>
<feature type="chain" id="PRO_5002609512" evidence="4">
    <location>
        <begin position="24"/>
        <end position="557"/>
    </location>
</feature>
<dbReference type="RefSeq" id="WP_015704742.1">
    <property type="nucleotide sequence ID" value="NC_015663.1"/>
</dbReference>
<feature type="domain" description="Haemolysin activator HlyB C-terminal" evidence="5">
    <location>
        <begin position="209"/>
        <end position="521"/>
    </location>
</feature>
<dbReference type="HOGENOM" id="CLU_020581_2_0_6"/>
<evidence type="ECO:0000256" key="2">
    <source>
        <dbReference type="ARBA" id="ARBA00022692"/>
    </source>
</evidence>
<dbReference type="GO" id="GO:0046819">
    <property type="term" value="P:protein secretion by the type V secretion system"/>
    <property type="evidence" value="ECO:0007669"/>
    <property type="project" value="TreeGrafter"/>
</dbReference>
<dbReference type="Proteomes" id="UP000008881">
    <property type="component" value="Chromosome"/>
</dbReference>
<evidence type="ECO:0000259" key="7">
    <source>
        <dbReference type="Pfam" id="PF17287"/>
    </source>
</evidence>
<dbReference type="eggNOG" id="COG2831">
    <property type="taxonomic scope" value="Bacteria"/>
</dbReference>
<dbReference type="PIRSF" id="PIRSF029745">
    <property type="entry name" value="FhaC"/>
    <property type="match status" value="1"/>
</dbReference>
<evidence type="ECO:0000256" key="3">
    <source>
        <dbReference type="ARBA" id="ARBA00023237"/>
    </source>
</evidence>
<evidence type="ECO:0000259" key="5">
    <source>
        <dbReference type="Pfam" id="PF03865"/>
    </source>
</evidence>